<gene>
    <name evidence="1" type="ORF">AFM12_17190</name>
</gene>
<dbReference type="OrthoDB" id="10009229at2"/>
<evidence type="ECO:0000313" key="1">
    <source>
        <dbReference type="EMBL" id="KPM46965.1"/>
    </source>
</evidence>
<accession>A0A0P7C100</accession>
<dbReference type="AlphaFoldDB" id="A0A0P7C100"/>
<comment type="caution">
    <text evidence="1">The sequence shown here is derived from an EMBL/GenBank/DDBJ whole genome shotgun (WGS) entry which is preliminary data.</text>
</comment>
<dbReference type="EMBL" id="LGTQ01000013">
    <property type="protein sequence ID" value="KPM46965.1"/>
    <property type="molecule type" value="Genomic_DNA"/>
</dbReference>
<keyword evidence="2" id="KW-1185">Reference proteome</keyword>
<name>A0A0P7C100_9BACT</name>
<dbReference type="Proteomes" id="UP000050454">
    <property type="component" value="Unassembled WGS sequence"/>
</dbReference>
<sequence>MLSRLPLLYLLLISPLVFSQIQNSKPEPRFLLKAAATFNADFNFESSTSGLFNAETEILLNSKNAIRLGIEASAGQTINEMEFKFPFLAYRRYFEPVTGSGVPNFTAAYLGAVAYLSGRSGVPKGEEPTVWNTEFFITNRPFLPNNGFGFEYGRQSFGIVDFGVFAGIESLDEKVAVNGSSIQLKSVFSPMIRSYNRFTIPIALSTDFYKNIQAYYKPSFDRNKLLRIGLDDVFAFSKKGLFFHPKIAYEQNIGKSYFSGLAKVSGLMSRAKYYDVNDFDSVSEVSEKPYLNQIVAFLGAAQIRYYASSAIKKNQNFLNGIYLFGEASVESGSIEVKRQYWEFEKFSNHFLGGGLGLQQQLFNDLLVDAYIASGLSTGPALLKAGLELYWVK</sequence>
<protein>
    <submittedName>
        <fullName evidence="1">Uncharacterized protein</fullName>
    </submittedName>
</protein>
<reference evidence="1 2" key="1">
    <citation type="submission" date="2015-07" db="EMBL/GenBank/DDBJ databases">
        <title>The draft genome sequence of Leadbetterella sp. JN14-9.</title>
        <authorList>
            <person name="Liu Y."/>
            <person name="Du J."/>
            <person name="Shao Z."/>
        </authorList>
    </citation>
    <scope>NUCLEOTIDE SEQUENCE [LARGE SCALE GENOMIC DNA]</scope>
    <source>
        <strain evidence="1 2">JN14-9</strain>
    </source>
</reference>
<dbReference type="STRING" id="1605367.AFM12_17190"/>
<organism evidence="1 2">
    <name type="scientific">Jiulongibacter sediminis</name>
    <dbReference type="NCBI Taxonomy" id="1605367"/>
    <lineage>
        <taxon>Bacteria</taxon>
        <taxon>Pseudomonadati</taxon>
        <taxon>Bacteroidota</taxon>
        <taxon>Cytophagia</taxon>
        <taxon>Cytophagales</taxon>
        <taxon>Leadbetterellaceae</taxon>
        <taxon>Jiulongibacter</taxon>
    </lineage>
</organism>
<dbReference type="RefSeq" id="WP_055150858.1">
    <property type="nucleotide sequence ID" value="NZ_JXSZ01000013.1"/>
</dbReference>
<evidence type="ECO:0000313" key="2">
    <source>
        <dbReference type="Proteomes" id="UP000050454"/>
    </source>
</evidence>
<proteinExistence type="predicted"/>